<reference evidence="2 3" key="1">
    <citation type="journal article" date="2019" name="Int. J. Syst. Evol. Microbiol.">
        <title>The Global Catalogue of Microorganisms (GCM) 10K type strain sequencing project: providing services to taxonomists for standard genome sequencing and annotation.</title>
        <authorList>
            <consortium name="The Broad Institute Genomics Platform"/>
            <consortium name="The Broad Institute Genome Sequencing Center for Infectious Disease"/>
            <person name="Wu L."/>
            <person name="Ma J."/>
        </authorList>
    </citation>
    <scope>NUCLEOTIDE SEQUENCE [LARGE SCALE GENOMIC DNA]</scope>
    <source>
        <strain evidence="2 3">JCM 6486</strain>
    </source>
</reference>
<dbReference type="Proteomes" id="UP001400965">
    <property type="component" value="Unassembled WGS sequence"/>
</dbReference>
<dbReference type="RefSeq" id="WP_346043250.1">
    <property type="nucleotide sequence ID" value="NZ_BAAACP010000004.1"/>
</dbReference>
<comment type="caution">
    <text evidence="2">The sequence shown here is derived from an EMBL/GenBank/DDBJ whole genome shotgun (WGS) entry which is preliminary data.</text>
</comment>
<keyword evidence="1" id="KW-0175">Coiled coil</keyword>
<keyword evidence="3" id="KW-1185">Reference proteome</keyword>
<evidence type="ECO:0000256" key="1">
    <source>
        <dbReference type="SAM" id="Coils"/>
    </source>
</evidence>
<proteinExistence type="predicted"/>
<gene>
    <name evidence="2" type="ORF">GCM10008917_09830</name>
</gene>
<evidence type="ECO:0000313" key="3">
    <source>
        <dbReference type="Proteomes" id="UP001400965"/>
    </source>
</evidence>
<feature type="coiled-coil region" evidence="1">
    <location>
        <begin position="48"/>
        <end position="114"/>
    </location>
</feature>
<accession>A0ABN1M0X9</accession>
<protein>
    <submittedName>
        <fullName evidence="2">Uncharacterized protein</fullName>
    </submittedName>
</protein>
<name>A0ABN1M0X9_9FIRM</name>
<dbReference type="EMBL" id="BAAACP010000004">
    <property type="protein sequence ID" value="GAA0862840.1"/>
    <property type="molecule type" value="Genomic_DNA"/>
</dbReference>
<organism evidence="2 3">
    <name type="scientific">Paraclostridium tenue</name>
    <dbReference type="NCBI Taxonomy" id="1737"/>
    <lineage>
        <taxon>Bacteria</taxon>
        <taxon>Bacillati</taxon>
        <taxon>Bacillota</taxon>
        <taxon>Clostridia</taxon>
        <taxon>Peptostreptococcales</taxon>
        <taxon>Peptostreptococcaceae</taxon>
        <taxon>Paraclostridium</taxon>
    </lineage>
</organism>
<evidence type="ECO:0000313" key="2">
    <source>
        <dbReference type="EMBL" id="GAA0862840.1"/>
    </source>
</evidence>
<sequence>MSCKNKVWSECGNISSRKWDNICYYKCSDNCCESTKCKKEIYKAKEILDRIKNKNDHLGDYLNDAKENQEDVKDALSKIEDNVCKLANDLEKIQKALEDSIKSLCNIVKNLEKAQISQDKSLCDVNNAIKEQECIDELLYKLECGIHNIIECFGENCSHPILVPWEEDCCKHSGKICRPNKCYENRNYDC</sequence>